<sequence length="93" mass="10714">MKLQDNGHKEGGQENKRVQETKSLQLKIPKSRNTPLLEHQKELNSKEKAGNEELQRVLQQEKNKSKQNSKATPRNRESPNDLKLRKKGKMVAS</sequence>
<organism evidence="2 3">
    <name type="scientific">Trifolium medium</name>
    <dbReference type="NCBI Taxonomy" id="97028"/>
    <lineage>
        <taxon>Eukaryota</taxon>
        <taxon>Viridiplantae</taxon>
        <taxon>Streptophyta</taxon>
        <taxon>Embryophyta</taxon>
        <taxon>Tracheophyta</taxon>
        <taxon>Spermatophyta</taxon>
        <taxon>Magnoliopsida</taxon>
        <taxon>eudicotyledons</taxon>
        <taxon>Gunneridae</taxon>
        <taxon>Pentapetalae</taxon>
        <taxon>rosids</taxon>
        <taxon>fabids</taxon>
        <taxon>Fabales</taxon>
        <taxon>Fabaceae</taxon>
        <taxon>Papilionoideae</taxon>
        <taxon>50 kb inversion clade</taxon>
        <taxon>NPAAA clade</taxon>
        <taxon>Hologalegina</taxon>
        <taxon>IRL clade</taxon>
        <taxon>Trifolieae</taxon>
        <taxon>Trifolium</taxon>
    </lineage>
</organism>
<accession>A0A392ML31</accession>
<dbReference type="AlphaFoldDB" id="A0A392ML31"/>
<feature type="compositionally biased region" description="Basic and acidic residues" evidence="1">
    <location>
        <begin position="38"/>
        <end position="64"/>
    </location>
</feature>
<gene>
    <name evidence="2" type="ORF">A2U01_0008567</name>
</gene>
<reference evidence="2 3" key="1">
    <citation type="journal article" date="2018" name="Front. Plant Sci.">
        <title>Red Clover (Trifolium pratense) and Zigzag Clover (T. medium) - A Picture of Genomic Similarities and Differences.</title>
        <authorList>
            <person name="Dluhosova J."/>
            <person name="Istvanek J."/>
            <person name="Nedelnik J."/>
            <person name="Repkova J."/>
        </authorList>
    </citation>
    <scope>NUCLEOTIDE SEQUENCE [LARGE SCALE GENOMIC DNA]</scope>
    <source>
        <strain evidence="3">cv. 10/8</strain>
        <tissue evidence="2">Leaf</tissue>
    </source>
</reference>
<feature type="region of interest" description="Disordered" evidence="1">
    <location>
        <begin position="1"/>
        <end position="93"/>
    </location>
</feature>
<name>A0A392ML31_9FABA</name>
<dbReference type="Proteomes" id="UP000265520">
    <property type="component" value="Unassembled WGS sequence"/>
</dbReference>
<evidence type="ECO:0000313" key="3">
    <source>
        <dbReference type="Proteomes" id="UP000265520"/>
    </source>
</evidence>
<feature type="compositionally biased region" description="Basic residues" evidence="1">
    <location>
        <begin position="84"/>
        <end position="93"/>
    </location>
</feature>
<feature type="compositionally biased region" description="Basic and acidic residues" evidence="1">
    <location>
        <begin position="1"/>
        <end position="20"/>
    </location>
</feature>
<proteinExistence type="predicted"/>
<dbReference type="EMBL" id="LXQA010012724">
    <property type="protein sequence ID" value="MCH87689.1"/>
    <property type="molecule type" value="Genomic_DNA"/>
</dbReference>
<feature type="compositionally biased region" description="Basic and acidic residues" evidence="1">
    <location>
        <begin position="74"/>
        <end position="83"/>
    </location>
</feature>
<evidence type="ECO:0000256" key="1">
    <source>
        <dbReference type="SAM" id="MobiDB-lite"/>
    </source>
</evidence>
<evidence type="ECO:0000313" key="2">
    <source>
        <dbReference type="EMBL" id="MCH87689.1"/>
    </source>
</evidence>
<comment type="caution">
    <text evidence="2">The sequence shown here is derived from an EMBL/GenBank/DDBJ whole genome shotgun (WGS) entry which is preliminary data.</text>
</comment>
<protein>
    <submittedName>
        <fullName evidence="2">Uncharacterized protein</fullName>
    </submittedName>
</protein>
<keyword evidence="3" id="KW-1185">Reference proteome</keyword>